<dbReference type="InterPro" id="IPR003439">
    <property type="entry name" value="ABC_transporter-like_ATP-bd"/>
</dbReference>
<dbReference type="PROSITE" id="PS00211">
    <property type="entry name" value="ABC_TRANSPORTER_1"/>
    <property type="match status" value="1"/>
</dbReference>
<keyword evidence="3" id="KW-0547">Nucleotide-binding</keyword>
<evidence type="ECO:0000256" key="1">
    <source>
        <dbReference type="ARBA" id="ARBA00022448"/>
    </source>
</evidence>
<dbReference type="PANTHER" id="PTHR19229:SF36">
    <property type="entry name" value="ATP-BINDING CASSETTE SUB-FAMILY A MEMBER 2"/>
    <property type="match status" value="1"/>
</dbReference>
<dbReference type="InterPro" id="IPR026082">
    <property type="entry name" value="ABCA"/>
</dbReference>
<feature type="compositionally biased region" description="Low complexity" evidence="5">
    <location>
        <begin position="332"/>
        <end position="346"/>
    </location>
</feature>
<feature type="region of interest" description="Disordered" evidence="5">
    <location>
        <begin position="332"/>
        <end position="359"/>
    </location>
</feature>
<dbReference type="EMBL" id="CAUYUJ010007780">
    <property type="protein sequence ID" value="CAK0821977.1"/>
    <property type="molecule type" value="Genomic_DNA"/>
</dbReference>
<dbReference type="SMART" id="SM00382">
    <property type="entry name" value="AAA"/>
    <property type="match status" value="1"/>
</dbReference>
<reference evidence="7" key="1">
    <citation type="submission" date="2023-10" db="EMBL/GenBank/DDBJ databases">
        <authorList>
            <person name="Chen Y."/>
            <person name="Shah S."/>
            <person name="Dougan E. K."/>
            <person name="Thang M."/>
            <person name="Chan C."/>
        </authorList>
    </citation>
    <scope>NUCLEOTIDE SEQUENCE [LARGE SCALE GENOMIC DNA]</scope>
</reference>
<dbReference type="SUPFAM" id="SSF52540">
    <property type="entry name" value="P-loop containing nucleoside triphosphate hydrolases"/>
    <property type="match status" value="1"/>
</dbReference>
<dbReference type="Proteomes" id="UP001189429">
    <property type="component" value="Unassembled WGS sequence"/>
</dbReference>
<proteinExistence type="predicted"/>
<gene>
    <name evidence="7" type="ORF">PCOR1329_LOCUS23108</name>
</gene>
<accession>A0ABN9RSA8</accession>
<sequence>MPLFVLLCYQNLRHTYPAKGSAAPVRAVRGISLGIRRGECFGLLGPNGAGKTTTLSILTGELWPPTSGKVLVGGEDVSEAGFRVLYRRLGNCPQVDPLWEDLSGRQHLFFHGRVKGVPEAALKTEVEHLLRCLGLSGADANKKAKKYSGGMRRKLSVGIALVGRSEVLLLDEPSAAVDAAAKRYLWQMIKSRGAHQTALLTTHSMEEAEALCDRLTIQVLGRLRCLGSPMHIRNKFGQGYQLELFFKAGVSTEAATRFMDERLSKRAVLAEVHPGRCLYQLPPVDGGPGYMGLAQVFTELSQARHTLGVTEYSLWRPSLEQVFLRFAREQQAADDASAEQPAPEAPCSGAAAPPQEAAV</sequence>
<dbReference type="InterPro" id="IPR017871">
    <property type="entry name" value="ABC_transporter-like_CS"/>
</dbReference>
<dbReference type="InterPro" id="IPR003593">
    <property type="entry name" value="AAA+_ATPase"/>
</dbReference>
<keyword evidence="1" id="KW-0813">Transport</keyword>
<dbReference type="PROSITE" id="PS50893">
    <property type="entry name" value="ABC_TRANSPORTER_2"/>
    <property type="match status" value="1"/>
</dbReference>
<dbReference type="CDD" id="cd03263">
    <property type="entry name" value="ABC_subfamily_A"/>
    <property type="match status" value="1"/>
</dbReference>
<dbReference type="InterPro" id="IPR027417">
    <property type="entry name" value="P-loop_NTPase"/>
</dbReference>
<evidence type="ECO:0000256" key="4">
    <source>
        <dbReference type="ARBA" id="ARBA00022840"/>
    </source>
</evidence>
<dbReference type="PANTHER" id="PTHR19229">
    <property type="entry name" value="ATP-BINDING CASSETTE TRANSPORTER SUBFAMILY A ABCA"/>
    <property type="match status" value="1"/>
</dbReference>
<protein>
    <recommendedName>
        <fullName evidence="6">ABC transporter domain-containing protein</fullName>
    </recommendedName>
</protein>
<feature type="domain" description="ABC transporter" evidence="6">
    <location>
        <begin position="7"/>
        <end position="245"/>
    </location>
</feature>
<evidence type="ECO:0000256" key="3">
    <source>
        <dbReference type="ARBA" id="ARBA00022741"/>
    </source>
</evidence>
<keyword evidence="8" id="KW-1185">Reference proteome</keyword>
<evidence type="ECO:0000313" key="7">
    <source>
        <dbReference type="EMBL" id="CAK0821977.1"/>
    </source>
</evidence>
<dbReference type="Pfam" id="PF00005">
    <property type="entry name" value="ABC_tran"/>
    <property type="match status" value="1"/>
</dbReference>
<evidence type="ECO:0000313" key="8">
    <source>
        <dbReference type="Proteomes" id="UP001189429"/>
    </source>
</evidence>
<evidence type="ECO:0000256" key="5">
    <source>
        <dbReference type="SAM" id="MobiDB-lite"/>
    </source>
</evidence>
<comment type="caution">
    <text evidence="7">The sequence shown here is derived from an EMBL/GenBank/DDBJ whole genome shotgun (WGS) entry which is preliminary data.</text>
</comment>
<name>A0ABN9RSA8_9DINO</name>
<keyword evidence="2" id="KW-0677">Repeat</keyword>
<evidence type="ECO:0000259" key="6">
    <source>
        <dbReference type="PROSITE" id="PS50893"/>
    </source>
</evidence>
<dbReference type="Gene3D" id="3.40.50.300">
    <property type="entry name" value="P-loop containing nucleotide triphosphate hydrolases"/>
    <property type="match status" value="1"/>
</dbReference>
<keyword evidence="4" id="KW-0067">ATP-binding</keyword>
<organism evidence="7 8">
    <name type="scientific">Prorocentrum cordatum</name>
    <dbReference type="NCBI Taxonomy" id="2364126"/>
    <lineage>
        <taxon>Eukaryota</taxon>
        <taxon>Sar</taxon>
        <taxon>Alveolata</taxon>
        <taxon>Dinophyceae</taxon>
        <taxon>Prorocentrales</taxon>
        <taxon>Prorocentraceae</taxon>
        <taxon>Prorocentrum</taxon>
    </lineage>
</organism>
<evidence type="ECO:0000256" key="2">
    <source>
        <dbReference type="ARBA" id="ARBA00022737"/>
    </source>
</evidence>